<dbReference type="InterPro" id="IPR050270">
    <property type="entry name" value="DegV_domain_contain"/>
</dbReference>
<protein>
    <recommendedName>
        <fullName evidence="4">DegV family protein</fullName>
    </recommendedName>
</protein>
<evidence type="ECO:0008006" key="4">
    <source>
        <dbReference type="Google" id="ProtNLM"/>
    </source>
</evidence>
<evidence type="ECO:0000256" key="1">
    <source>
        <dbReference type="ARBA" id="ARBA00023121"/>
    </source>
</evidence>
<dbReference type="AlphaFoldDB" id="A0A1V4H1Z7"/>
<dbReference type="Gene3D" id="3.40.50.10170">
    <property type="match status" value="1"/>
</dbReference>
<reference evidence="3" key="1">
    <citation type="submission" date="2017-03" db="EMBL/GenBank/DDBJ databases">
        <title>Draft genome sequence of Moraxella equi CCUG 4950T type strain.</title>
        <authorList>
            <person name="Salva-Serra F."/>
            <person name="Engstrom-Jakobsson H."/>
            <person name="Thorell K."/>
            <person name="Jaen-Luchoro D."/>
            <person name="Gonzales-Siles L."/>
            <person name="Karlsson R."/>
            <person name="Yazdan S."/>
            <person name="Boulund F."/>
            <person name="Johnning A."/>
            <person name="Engstrand L."/>
            <person name="Kristiansson E."/>
            <person name="Moore E."/>
        </authorList>
    </citation>
    <scope>NUCLEOTIDE SEQUENCE [LARGE SCALE GENOMIC DNA]</scope>
    <source>
        <strain evidence="3">CCUG 4441</strain>
    </source>
</reference>
<dbReference type="PANTHER" id="PTHR33434">
    <property type="entry name" value="DEGV DOMAIN-CONTAINING PROTEIN DR_1986-RELATED"/>
    <property type="match status" value="1"/>
</dbReference>
<dbReference type="SUPFAM" id="SSF82549">
    <property type="entry name" value="DAK1/DegV-like"/>
    <property type="match status" value="1"/>
</dbReference>
<proteinExistence type="predicted"/>
<organism evidence="2 3">
    <name type="scientific">Moraxella lacunata</name>
    <dbReference type="NCBI Taxonomy" id="477"/>
    <lineage>
        <taxon>Bacteria</taxon>
        <taxon>Pseudomonadati</taxon>
        <taxon>Pseudomonadota</taxon>
        <taxon>Gammaproteobacteria</taxon>
        <taxon>Moraxellales</taxon>
        <taxon>Moraxellaceae</taxon>
        <taxon>Moraxella</taxon>
    </lineage>
</organism>
<gene>
    <name evidence="2" type="ORF">B5J94_02055</name>
</gene>
<dbReference type="PROSITE" id="PS51482">
    <property type="entry name" value="DEGV"/>
    <property type="match status" value="1"/>
</dbReference>
<dbReference type="Gene3D" id="3.30.1180.10">
    <property type="match status" value="1"/>
</dbReference>
<sequence>MVFPPTGRFRASRKPNLAYFLDHHQKNTHQAFTFWVNLFKIITYRQTILTPHKNKNIVAFGTAIPLFLPSSKVFMKRIVLSTSSSSLNYINTPHAVRLVPFHVIINGKDHLDIRDIDTARLSKMLYDNPNLSVTTSPPTADEINALFDELYAEGYEEVLVCTISSAISKSHEIFNTLKTKFVGKMNIYVYDTKTLNIDEGALAFEADLMIQEGKSMLDIINRLDELRKNSLFMFTLSDLNFIVRNKKLSAPAGFIANLFGIKPIMWVDDIGRVIPRDKIRKIERSINYMAETAIAHIGNKDAFIYMVDTSMGFYTDSFQELFVNGYGLRNVPVIPVSTVSLANHGPTGVGLGVYYGKVPRIVKYLK</sequence>
<evidence type="ECO:0000313" key="3">
    <source>
        <dbReference type="Proteomes" id="UP000191025"/>
    </source>
</evidence>
<dbReference type="NCBIfam" id="TIGR00762">
    <property type="entry name" value="DegV"/>
    <property type="match status" value="1"/>
</dbReference>
<accession>A0A1V4H1Z7</accession>
<dbReference type="InterPro" id="IPR043168">
    <property type="entry name" value="DegV_C"/>
</dbReference>
<dbReference type="InterPro" id="IPR003797">
    <property type="entry name" value="DegV"/>
</dbReference>
<dbReference type="PANTHER" id="PTHR33434:SF2">
    <property type="entry name" value="FATTY ACID-BINDING PROTEIN TM_1468"/>
    <property type="match status" value="1"/>
</dbReference>
<dbReference type="GO" id="GO:0008289">
    <property type="term" value="F:lipid binding"/>
    <property type="evidence" value="ECO:0007669"/>
    <property type="project" value="UniProtKB-KW"/>
</dbReference>
<dbReference type="Proteomes" id="UP000191025">
    <property type="component" value="Unassembled WGS sequence"/>
</dbReference>
<name>A0A1V4H1Z7_MORLA</name>
<dbReference type="EMBL" id="MXAN01000009">
    <property type="protein sequence ID" value="OPH38944.1"/>
    <property type="molecule type" value="Genomic_DNA"/>
</dbReference>
<comment type="caution">
    <text evidence="2">The sequence shown here is derived from an EMBL/GenBank/DDBJ whole genome shotgun (WGS) entry which is preliminary data.</text>
</comment>
<keyword evidence="1" id="KW-0446">Lipid-binding</keyword>
<dbReference type="Pfam" id="PF02645">
    <property type="entry name" value="DegV"/>
    <property type="match status" value="1"/>
</dbReference>
<evidence type="ECO:0000313" key="2">
    <source>
        <dbReference type="EMBL" id="OPH38944.1"/>
    </source>
</evidence>